<dbReference type="Gene3D" id="3.40.50.1110">
    <property type="entry name" value="SGNH hydrolase"/>
    <property type="match status" value="1"/>
</dbReference>
<feature type="domain" description="SGNH hydrolase-type esterase" evidence="1">
    <location>
        <begin position="61"/>
        <end position="236"/>
    </location>
</feature>
<dbReference type="RefSeq" id="WP_379680153.1">
    <property type="nucleotide sequence ID" value="NZ_JBHLWP010000013.1"/>
</dbReference>
<dbReference type="InterPro" id="IPR036514">
    <property type="entry name" value="SGNH_hydro_sf"/>
</dbReference>
<keyword evidence="3" id="KW-1185">Reference proteome</keyword>
<proteinExistence type="predicted"/>
<organism evidence="2 3">
    <name type="scientific">Massilia consociata</name>
    <dbReference type="NCBI Taxonomy" id="760117"/>
    <lineage>
        <taxon>Bacteria</taxon>
        <taxon>Pseudomonadati</taxon>
        <taxon>Pseudomonadota</taxon>
        <taxon>Betaproteobacteria</taxon>
        <taxon>Burkholderiales</taxon>
        <taxon>Oxalobacteraceae</taxon>
        <taxon>Telluria group</taxon>
        <taxon>Massilia</taxon>
    </lineage>
</organism>
<sequence length="258" mass="26289">MSNNKATYLGRRRGWLTMLAIALSGCGGGGGGDPISGSATVPASVVTPAVAQISSGTWVVMGSSTAAGAGAPAGKGWVDLLQAATASRGAQFANIAVGGSVTYHGLSASAPAVSGRPSPNLAANIDQALLRKPVALIVSYPSNDTALGYSTEETVNNILSIRTKALAASVPVIVMSTQPRSLSDAQLEKLRMIDQHLAKSIGTCFVDVRTTLAGGDGRLAPQYDSGDGVHPNSAAHFVIAAEVEKMLNQEKCIGFVKN</sequence>
<evidence type="ECO:0000313" key="2">
    <source>
        <dbReference type="EMBL" id="MFC0253171.1"/>
    </source>
</evidence>
<dbReference type="Pfam" id="PF13472">
    <property type="entry name" value="Lipase_GDSL_2"/>
    <property type="match status" value="1"/>
</dbReference>
<name>A0ABV6FI02_9BURK</name>
<dbReference type="PANTHER" id="PTHR43784">
    <property type="entry name" value="GDSL-LIKE LIPASE/ACYLHYDROLASE, PUTATIVE (AFU_ORTHOLOGUE AFUA_2G00820)-RELATED"/>
    <property type="match status" value="1"/>
</dbReference>
<dbReference type="InterPro" id="IPR013830">
    <property type="entry name" value="SGNH_hydro"/>
</dbReference>
<dbReference type="Proteomes" id="UP001589773">
    <property type="component" value="Unassembled WGS sequence"/>
</dbReference>
<evidence type="ECO:0000313" key="3">
    <source>
        <dbReference type="Proteomes" id="UP001589773"/>
    </source>
</evidence>
<gene>
    <name evidence="2" type="ORF">ACFFJK_14820</name>
</gene>
<accession>A0ABV6FI02</accession>
<dbReference type="CDD" id="cd00229">
    <property type="entry name" value="SGNH_hydrolase"/>
    <property type="match status" value="1"/>
</dbReference>
<protein>
    <submittedName>
        <fullName evidence="2">SGNH/GDSL hydrolase family protein</fullName>
    </submittedName>
</protein>
<keyword evidence="2" id="KW-0378">Hydrolase</keyword>
<dbReference type="GO" id="GO:0016787">
    <property type="term" value="F:hydrolase activity"/>
    <property type="evidence" value="ECO:0007669"/>
    <property type="project" value="UniProtKB-KW"/>
</dbReference>
<dbReference type="EMBL" id="JBHLWP010000013">
    <property type="protein sequence ID" value="MFC0253171.1"/>
    <property type="molecule type" value="Genomic_DNA"/>
</dbReference>
<dbReference type="PANTHER" id="PTHR43784:SF2">
    <property type="entry name" value="GDSL-LIKE LIPASE_ACYLHYDROLASE, PUTATIVE (AFU_ORTHOLOGUE AFUA_2G00820)-RELATED"/>
    <property type="match status" value="1"/>
</dbReference>
<comment type="caution">
    <text evidence="2">The sequence shown here is derived from an EMBL/GenBank/DDBJ whole genome shotgun (WGS) entry which is preliminary data.</text>
</comment>
<dbReference type="InterPro" id="IPR053140">
    <property type="entry name" value="GDSL_Rv0518-like"/>
</dbReference>
<evidence type="ECO:0000259" key="1">
    <source>
        <dbReference type="Pfam" id="PF13472"/>
    </source>
</evidence>
<dbReference type="SUPFAM" id="SSF52266">
    <property type="entry name" value="SGNH hydrolase"/>
    <property type="match status" value="1"/>
</dbReference>
<dbReference type="PROSITE" id="PS51257">
    <property type="entry name" value="PROKAR_LIPOPROTEIN"/>
    <property type="match status" value="1"/>
</dbReference>
<reference evidence="2 3" key="1">
    <citation type="submission" date="2024-09" db="EMBL/GenBank/DDBJ databases">
        <authorList>
            <person name="Sun Q."/>
            <person name="Mori K."/>
        </authorList>
    </citation>
    <scope>NUCLEOTIDE SEQUENCE [LARGE SCALE GENOMIC DNA]</scope>
    <source>
        <strain evidence="2 3">CCM 7792</strain>
    </source>
</reference>